<dbReference type="AlphaFoldDB" id="B7WUM6"/>
<protein>
    <recommendedName>
        <fullName evidence="1">Bacterial mobilisation domain-containing protein</fullName>
    </recommendedName>
</protein>
<proteinExistence type="predicted"/>
<sequence>MKGEGGTLARFVREKLLQECTSLEQQRAVATYAETVYQLKKIGVNVNQIAFQLNSHQATGVEVLTGLRLVLVDLRLLADSHMDEVLR</sequence>
<dbReference type="Pfam" id="PF05713">
    <property type="entry name" value="MobC"/>
    <property type="match status" value="1"/>
</dbReference>
<name>B7WUM6_COMTK</name>
<dbReference type="InterPro" id="IPR008687">
    <property type="entry name" value="MobC"/>
</dbReference>
<organism evidence="2 3">
    <name type="scientific">Comamonas testosteroni (strain DSM 14576 / KF-1)</name>
    <name type="common">Pseudomonas testosteroni</name>
    <dbReference type="NCBI Taxonomy" id="399795"/>
    <lineage>
        <taxon>Bacteria</taxon>
        <taxon>Pseudomonadati</taxon>
        <taxon>Pseudomonadota</taxon>
        <taxon>Betaproteobacteria</taxon>
        <taxon>Burkholderiales</taxon>
        <taxon>Comamonadaceae</taxon>
        <taxon>Comamonas</taxon>
    </lineage>
</organism>
<evidence type="ECO:0000259" key="1">
    <source>
        <dbReference type="Pfam" id="PF05713"/>
    </source>
</evidence>
<gene>
    <name evidence="2" type="ORF">CtesDRAFT_PD2485</name>
</gene>
<dbReference type="EMBL" id="AAUJ02000001">
    <property type="protein sequence ID" value="EED67539.1"/>
    <property type="molecule type" value="Genomic_DNA"/>
</dbReference>
<dbReference type="Proteomes" id="UP000003039">
    <property type="component" value="Unassembled WGS sequence"/>
</dbReference>
<comment type="caution">
    <text evidence="2">The sequence shown here is derived from an EMBL/GenBank/DDBJ whole genome shotgun (WGS) entry which is preliminary data.</text>
</comment>
<accession>B7WUM6</accession>
<reference evidence="2 3" key="1">
    <citation type="journal article" date="2004" name="Appl. Environ. Microbiol.">
        <title>Mineralization of individual congeners of linear alkylbenzenesulfonate by defined pairs of heterotrophic bacteria.</title>
        <authorList>
            <person name="Schleheck D."/>
            <person name="Knepper T.P."/>
            <person name="Fischer K."/>
            <person name="Cook A.M."/>
        </authorList>
    </citation>
    <scope>NUCLEOTIDE SEQUENCE [LARGE SCALE GENOMIC DNA]</scope>
    <source>
        <strain evidence="3">DSM 14576 / KF-1</strain>
    </source>
</reference>
<feature type="domain" description="Bacterial mobilisation" evidence="1">
    <location>
        <begin position="37"/>
        <end position="68"/>
    </location>
</feature>
<evidence type="ECO:0000313" key="3">
    <source>
        <dbReference type="Proteomes" id="UP000003039"/>
    </source>
</evidence>
<evidence type="ECO:0000313" key="2">
    <source>
        <dbReference type="EMBL" id="EED67539.1"/>
    </source>
</evidence>